<name>A0A8C1Q9C1_CYPCA</name>
<dbReference type="Ensembl" id="ENSCCRT00010025418.1">
    <property type="protein sequence ID" value="ENSCCRP00010023238.1"/>
    <property type="gene ID" value="ENSCCRG00010009988.1"/>
</dbReference>
<dbReference type="PANTHER" id="PTHR24278">
    <property type="entry name" value="COAGULATION FACTOR"/>
    <property type="match status" value="1"/>
</dbReference>
<reference evidence="4" key="1">
    <citation type="submission" date="2025-08" db="UniProtKB">
        <authorList>
            <consortium name="Ensembl"/>
        </authorList>
    </citation>
    <scope>IDENTIFICATION</scope>
</reference>
<feature type="transmembrane region" description="Helical" evidence="2">
    <location>
        <begin position="130"/>
        <end position="154"/>
    </location>
</feature>
<keyword evidence="2" id="KW-0812">Transmembrane</keyword>
<proteinExistence type="predicted"/>
<dbReference type="InterPro" id="IPR035972">
    <property type="entry name" value="GLA-like_dom_SF"/>
</dbReference>
<keyword evidence="2" id="KW-1133">Transmembrane helix</keyword>
<dbReference type="SUPFAM" id="SSF57630">
    <property type="entry name" value="GLA-domain"/>
    <property type="match status" value="1"/>
</dbReference>
<dbReference type="InterPro" id="IPR000294">
    <property type="entry name" value="GLA_domain"/>
</dbReference>
<feature type="domain" description="Gla" evidence="3">
    <location>
        <begin position="51"/>
        <end position="88"/>
    </location>
</feature>
<dbReference type="PANTHER" id="PTHR24278:SF33">
    <property type="entry name" value="PROTEIN Z, VITAMIN K-DEPENDENT PLASMA GLYCOPROTEIN A"/>
    <property type="match status" value="1"/>
</dbReference>
<dbReference type="PROSITE" id="PS50998">
    <property type="entry name" value="GLA_2"/>
    <property type="match status" value="1"/>
</dbReference>
<dbReference type="Pfam" id="PF00594">
    <property type="entry name" value="Gla"/>
    <property type="match status" value="1"/>
</dbReference>
<organism evidence="4 5">
    <name type="scientific">Cyprinus carpio</name>
    <name type="common">Common carp</name>
    <dbReference type="NCBI Taxonomy" id="7962"/>
    <lineage>
        <taxon>Eukaryota</taxon>
        <taxon>Metazoa</taxon>
        <taxon>Chordata</taxon>
        <taxon>Craniata</taxon>
        <taxon>Vertebrata</taxon>
        <taxon>Euteleostomi</taxon>
        <taxon>Actinopterygii</taxon>
        <taxon>Neopterygii</taxon>
        <taxon>Teleostei</taxon>
        <taxon>Ostariophysi</taxon>
        <taxon>Cypriniformes</taxon>
        <taxon>Cyprinidae</taxon>
        <taxon>Cyprininae</taxon>
        <taxon>Cyprinus</taxon>
    </lineage>
</organism>
<accession>A0A8C1Q9C1</accession>
<dbReference type="GO" id="GO:0005509">
    <property type="term" value="F:calcium ion binding"/>
    <property type="evidence" value="ECO:0007669"/>
    <property type="project" value="InterPro"/>
</dbReference>
<dbReference type="InterPro" id="IPR050442">
    <property type="entry name" value="Peptidase_S1_coag_factors"/>
</dbReference>
<keyword evidence="5" id="KW-1185">Reference proteome</keyword>
<reference evidence="4" key="2">
    <citation type="submission" date="2025-09" db="UniProtKB">
        <authorList>
            <consortium name="Ensembl"/>
        </authorList>
    </citation>
    <scope>IDENTIFICATION</scope>
</reference>
<dbReference type="Proteomes" id="UP000694427">
    <property type="component" value="Unplaced"/>
</dbReference>
<sequence>MFQLKYHLSISHLPFILYKLILTIFLSLHPSAPVFLEKWDALSLISCQKRSNAGDEETELPANLESECLEEVCDYEEARQVLQDNYRTVNGDQCAVQPCENGAMCSHSVISKILKTVAAQESYYLSDNNYTAFISTAMLMTPSFICHLSLLLSFHHLLCSAEIKNWFSSNLPLLQYW</sequence>
<evidence type="ECO:0000256" key="1">
    <source>
        <dbReference type="ARBA" id="ARBA00023157"/>
    </source>
</evidence>
<keyword evidence="2" id="KW-0472">Membrane</keyword>
<protein>
    <recommendedName>
        <fullName evidence="3">Gla domain-containing protein</fullName>
    </recommendedName>
</protein>
<feature type="transmembrane region" description="Helical" evidence="2">
    <location>
        <begin position="12"/>
        <end position="32"/>
    </location>
</feature>
<dbReference type="Gene3D" id="4.10.740.10">
    <property type="entry name" value="Coagulation Factor IX"/>
    <property type="match status" value="1"/>
</dbReference>
<evidence type="ECO:0000259" key="3">
    <source>
        <dbReference type="PROSITE" id="PS50998"/>
    </source>
</evidence>
<evidence type="ECO:0000313" key="4">
    <source>
        <dbReference type="Ensembl" id="ENSCCRP00010023238.1"/>
    </source>
</evidence>
<dbReference type="GO" id="GO:0005615">
    <property type="term" value="C:extracellular space"/>
    <property type="evidence" value="ECO:0007669"/>
    <property type="project" value="TreeGrafter"/>
</dbReference>
<dbReference type="InterPro" id="IPR017857">
    <property type="entry name" value="Coagulation_fac-like_Gla_dom"/>
</dbReference>
<evidence type="ECO:0000256" key="2">
    <source>
        <dbReference type="SAM" id="Phobius"/>
    </source>
</evidence>
<keyword evidence="1" id="KW-1015">Disulfide bond</keyword>
<evidence type="ECO:0000313" key="5">
    <source>
        <dbReference type="Proteomes" id="UP000694427"/>
    </source>
</evidence>
<dbReference type="AlphaFoldDB" id="A0A8C1Q9C1"/>
<dbReference type="SMART" id="SM00069">
    <property type="entry name" value="GLA"/>
    <property type="match status" value="1"/>
</dbReference>